<dbReference type="Pfam" id="PF00589">
    <property type="entry name" value="Phage_integrase"/>
    <property type="match status" value="1"/>
</dbReference>
<feature type="active site" evidence="9">
    <location>
        <position position="276"/>
    </location>
</feature>
<evidence type="ECO:0000256" key="4">
    <source>
        <dbReference type="ARBA" id="ARBA00022829"/>
    </source>
</evidence>
<name>D6Z8Y8_SEGRD</name>
<dbReference type="Proteomes" id="UP000002247">
    <property type="component" value="Chromosome"/>
</dbReference>
<dbReference type="InterPro" id="IPR010998">
    <property type="entry name" value="Integrase_recombinase_N"/>
</dbReference>
<feature type="domain" description="Tyr recombinase" evidence="10">
    <location>
        <begin position="113"/>
        <end position="298"/>
    </location>
</feature>
<dbReference type="InterPro" id="IPR002104">
    <property type="entry name" value="Integrase_catalytic"/>
</dbReference>
<dbReference type="Gene3D" id="1.10.150.130">
    <property type="match status" value="1"/>
</dbReference>
<evidence type="ECO:0000256" key="6">
    <source>
        <dbReference type="ARBA" id="ARBA00023125"/>
    </source>
</evidence>
<feature type="active site" evidence="9">
    <location>
        <position position="155"/>
    </location>
</feature>
<dbReference type="Gene3D" id="1.10.443.10">
    <property type="entry name" value="Intergrase catalytic core"/>
    <property type="match status" value="1"/>
</dbReference>
<dbReference type="GO" id="GO:0007059">
    <property type="term" value="P:chromosome segregation"/>
    <property type="evidence" value="ECO:0007669"/>
    <property type="project" value="UniProtKB-UniRule"/>
</dbReference>
<dbReference type="InterPro" id="IPR050090">
    <property type="entry name" value="Tyrosine_recombinase_XerCD"/>
</dbReference>
<dbReference type="InterPro" id="IPR013762">
    <property type="entry name" value="Integrase-like_cat_sf"/>
</dbReference>
<dbReference type="SUPFAM" id="SSF56349">
    <property type="entry name" value="DNA breaking-rejoining enzymes"/>
    <property type="match status" value="1"/>
</dbReference>
<gene>
    <name evidence="9" type="primary">xerC</name>
    <name evidence="12" type="ordered locus">Srot_1961</name>
</gene>
<evidence type="ECO:0000256" key="2">
    <source>
        <dbReference type="ARBA" id="ARBA00022490"/>
    </source>
</evidence>
<proteinExistence type="inferred from homology"/>
<reference evidence="12 13" key="1">
    <citation type="journal article" date="2010" name="Stand. Genomic Sci.">
        <title>Complete genome sequence of Segniliparus rotundus type strain (CDC 1076).</title>
        <authorList>
            <person name="Sikorski J."/>
            <person name="Lapidus A."/>
            <person name="Copeland A."/>
            <person name="Misra M."/>
            <person name="Glavina Del Rio T."/>
            <person name="Nolan M."/>
            <person name="Lucas S."/>
            <person name="Chen F."/>
            <person name="Tice H."/>
            <person name="Cheng J.F."/>
            <person name="Jando M."/>
            <person name="Schneider S."/>
            <person name="Bruce D."/>
            <person name="Goodwin L."/>
            <person name="Pitluck S."/>
            <person name="Liolios K."/>
            <person name="Mikhailova N."/>
            <person name="Pati A."/>
            <person name="Ivanova N."/>
            <person name="Mavromatis K."/>
            <person name="Chen A."/>
            <person name="Palaniappan K."/>
            <person name="Chertkov O."/>
            <person name="Land M."/>
            <person name="Hauser L."/>
            <person name="Chang Y.J."/>
            <person name="Jeffries C.D."/>
            <person name="Brettin T."/>
            <person name="Detter J.C."/>
            <person name="Han C."/>
            <person name="Rohde M."/>
            <person name="Goker M."/>
            <person name="Bristow J."/>
            <person name="Eisen J.A."/>
            <person name="Markowitz V."/>
            <person name="Hugenholtz P."/>
            <person name="Kyrpides N.C."/>
            <person name="Klenk H.P."/>
        </authorList>
    </citation>
    <scope>NUCLEOTIDE SEQUENCE [LARGE SCALE GENOMIC DNA]</scope>
    <source>
        <strain evidence="13">ATCC BAA-972 / CDC 1076 / CIP 108378 / DSM 44985 / JCM 13578</strain>
    </source>
</reference>
<evidence type="ECO:0000256" key="1">
    <source>
        <dbReference type="ARBA" id="ARBA00004496"/>
    </source>
</evidence>
<feature type="active site" evidence="9">
    <location>
        <position position="179"/>
    </location>
</feature>
<dbReference type="PANTHER" id="PTHR30349:SF77">
    <property type="entry name" value="TYROSINE RECOMBINASE XERC"/>
    <property type="match status" value="1"/>
</dbReference>
<dbReference type="PROSITE" id="PS51900">
    <property type="entry name" value="CB"/>
    <property type="match status" value="1"/>
</dbReference>
<evidence type="ECO:0000259" key="10">
    <source>
        <dbReference type="PROSITE" id="PS51898"/>
    </source>
</evidence>
<dbReference type="GO" id="GO:0005737">
    <property type="term" value="C:cytoplasm"/>
    <property type="evidence" value="ECO:0007669"/>
    <property type="project" value="UniProtKB-SubCell"/>
</dbReference>
<dbReference type="CDD" id="cd00798">
    <property type="entry name" value="INT_XerDC_C"/>
    <property type="match status" value="1"/>
</dbReference>
<keyword evidence="13" id="KW-1185">Reference proteome</keyword>
<feature type="domain" description="Core-binding (CB)" evidence="11">
    <location>
        <begin position="1"/>
        <end position="92"/>
    </location>
</feature>
<organism evidence="12 13">
    <name type="scientific">Segniliparus rotundus (strain ATCC BAA-972 / CDC 1076 / CIP 108378 / DSM 44985 / JCM 13578)</name>
    <dbReference type="NCBI Taxonomy" id="640132"/>
    <lineage>
        <taxon>Bacteria</taxon>
        <taxon>Bacillati</taxon>
        <taxon>Actinomycetota</taxon>
        <taxon>Actinomycetes</taxon>
        <taxon>Mycobacteriales</taxon>
        <taxon>Segniliparaceae</taxon>
        <taxon>Segniliparus</taxon>
    </lineage>
</organism>
<evidence type="ECO:0000256" key="5">
    <source>
        <dbReference type="ARBA" id="ARBA00022908"/>
    </source>
</evidence>
<dbReference type="KEGG" id="srt:Srot_1961"/>
<evidence type="ECO:0000256" key="9">
    <source>
        <dbReference type="HAMAP-Rule" id="MF_01808"/>
    </source>
</evidence>
<dbReference type="OrthoDB" id="9801717at2"/>
<keyword evidence="5 9" id="KW-0229">DNA integration</keyword>
<dbReference type="eggNOG" id="COG4974">
    <property type="taxonomic scope" value="Bacteria"/>
</dbReference>
<evidence type="ECO:0000256" key="8">
    <source>
        <dbReference type="ARBA" id="ARBA00023306"/>
    </source>
</evidence>
<keyword evidence="7 9" id="KW-0233">DNA recombination</keyword>
<dbReference type="PROSITE" id="PS51898">
    <property type="entry name" value="TYR_RECOMBINASE"/>
    <property type="match status" value="1"/>
</dbReference>
<dbReference type="InterPro" id="IPR023009">
    <property type="entry name" value="Tyrosine_recombinase_XerC/XerD"/>
</dbReference>
<dbReference type="InterPro" id="IPR044068">
    <property type="entry name" value="CB"/>
</dbReference>
<comment type="subunit">
    <text evidence="9">Forms a cyclic heterotetrameric complex composed of two molecules of XerC and two molecules of XerD.</text>
</comment>
<dbReference type="HOGENOM" id="CLU_027562_9_0_11"/>
<comment type="subcellular location">
    <subcellularLocation>
        <location evidence="1 9">Cytoplasm</location>
    </subcellularLocation>
</comment>
<dbReference type="AlphaFoldDB" id="D6Z8Y8"/>
<evidence type="ECO:0000259" key="11">
    <source>
        <dbReference type="PROSITE" id="PS51900"/>
    </source>
</evidence>
<dbReference type="STRING" id="640132.Srot_1961"/>
<evidence type="ECO:0000313" key="13">
    <source>
        <dbReference type="Proteomes" id="UP000002247"/>
    </source>
</evidence>
<evidence type="ECO:0000256" key="7">
    <source>
        <dbReference type="ARBA" id="ARBA00023172"/>
    </source>
</evidence>
<keyword evidence="6 9" id="KW-0238">DNA-binding</keyword>
<comment type="function">
    <text evidence="9">Site-specific tyrosine recombinase, which acts by catalyzing the cutting and rejoining of the recombining DNA molecules. The XerC-XerD complex is essential to convert dimers of the bacterial chromosome into monomers to permit their segregation at cell division. It also contributes to the segregational stability of plasmids.</text>
</comment>
<keyword evidence="3 9" id="KW-0132">Cell division</keyword>
<dbReference type="Pfam" id="PF02899">
    <property type="entry name" value="Phage_int_SAM_1"/>
    <property type="match status" value="1"/>
</dbReference>
<evidence type="ECO:0000256" key="3">
    <source>
        <dbReference type="ARBA" id="ARBA00022618"/>
    </source>
</evidence>
<keyword evidence="2 9" id="KW-0963">Cytoplasm</keyword>
<feature type="active site" evidence="9">
    <location>
        <position position="250"/>
    </location>
</feature>
<dbReference type="GO" id="GO:0006313">
    <property type="term" value="P:DNA transposition"/>
    <property type="evidence" value="ECO:0007669"/>
    <property type="project" value="UniProtKB-UniRule"/>
</dbReference>
<feature type="active site" evidence="9">
    <location>
        <position position="253"/>
    </location>
</feature>
<dbReference type="GO" id="GO:0051301">
    <property type="term" value="P:cell division"/>
    <property type="evidence" value="ECO:0007669"/>
    <property type="project" value="UniProtKB-KW"/>
</dbReference>
<dbReference type="PANTHER" id="PTHR30349">
    <property type="entry name" value="PHAGE INTEGRASE-RELATED"/>
    <property type="match status" value="1"/>
</dbReference>
<keyword evidence="8 9" id="KW-0131">Cell cycle</keyword>
<feature type="active site" description="O-(3'-phospho-DNA)-tyrosine intermediate" evidence="9">
    <location>
        <position position="285"/>
    </location>
</feature>
<dbReference type="InterPro" id="IPR011010">
    <property type="entry name" value="DNA_brk_join_enz"/>
</dbReference>
<dbReference type="RefSeq" id="WP_013138871.1">
    <property type="nucleotide sequence ID" value="NC_014168.1"/>
</dbReference>
<protein>
    <recommendedName>
        <fullName evidence="9">Tyrosine recombinase XerC</fullName>
    </recommendedName>
</protein>
<comment type="similarity">
    <text evidence="9">Belongs to the 'phage' integrase family. XerC subfamily.</text>
</comment>
<sequence>MAEALAQYERHLRFERGRSPNTVRAYLGDLRAYFGPAVDGNDQDDTAAHEVLGAVTIADLRGWLSEMTAEGASRATLARRASGMKTFFEWAMRNGLAEHDPTARLSTPKLRRTLPHVLRQDQAEQALGPAPHQREGPLALRDQLILELLYGTGMRVGELCGLDLDDIDQDRRLATVLGKGDKQRAVPFGAKAADALAAWLRDGRPALVGPRSGAALLLGARGKRLDPRTARRVVQERVAEEAGLPSLGPHGLRHSAATHLLEGGADLRVVQEILGHSSLATTQIYTHVSVERLRKVHEQAHPRG</sequence>
<evidence type="ECO:0000313" key="12">
    <source>
        <dbReference type="EMBL" id="ADG98418.1"/>
    </source>
</evidence>
<dbReference type="NCBIfam" id="NF001399">
    <property type="entry name" value="PRK00283.1"/>
    <property type="match status" value="1"/>
</dbReference>
<dbReference type="EMBL" id="CP001958">
    <property type="protein sequence ID" value="ADG98418.1"/>
    <property type="molecule type" value="Genomic_DNA"/>
</dbReference>
<accession>D6Z8Y8</accession>
<dbReference type="GO" id="GO:0003677">
    <property type="term" value="F:DNA binding"/>
    <property type="evidence" value="ECO:0007669"/>
    <property type="project" value="UniProtKB-UniRule"/>
</dbReference>
<keyword evidence="4 9" id="KW-0159">Chromosome partition</keyword>
<dbReference type="GO" id="GO:0009037">
    <property type="term" value="F:tyrosine-based site-specific recombinase activity"/>
    <property type="evidence" value="ECO:0007669"/>
    <property type="project" value="UniProtKB-UniRule"/>
</dbReference>
<dbReference type="HAMAP" id="MF_01808">
    <property type="entry name" value="Recomb_XerC_XerD"/>
    <property type="match status" value="1"/>
</dbReference>
<dbReference type="InterPro" id="IPR004107">
    <property type="entry name" value="Integrase_SAM-like_N"/>
</dbReference>